<evidence type="ECO:0000256" key="1">
    <source>
        <dbReference type="SAM" id="SignalP"/>
    </source>
</evidence>
<dbReference type="AlphaFoldDB" id="A0A9X1VES4"/>
<accession>A0A9X1VES4</accession>
<name>A0A9X1VES4_9BACT</name>
<protein>
    <submittedName>
        <fullName evidence="3">T9SS type A sorting domain-containing protein</fullName>
    </submittedName>
</protein>
<feature type="domain" description="Secretion system C-terminal sorting" evidence="2">
    <location>
        <begin position="771"/>
        <end position="843"/>
    </location>
</feature>
<feature type="chain" id="PRO_5040879887" evidence="1">
    <location>
        <begin position="25"/>
        <end position="844"/>
    </location>
</feature>
<sequence>MLLPRLTAAGMLLVVLLLGQSAVAQVLDPAFAAPASMYAPASIYTIGPLQADGKRLLSGTFSRLNGQPVSRLVRIDAAGNLDAAFSQNVGFAGIALRIKLLPTGQYMLSNNSIGFMAGGITRAELLRLNANGTADATFNAGTAGGSANYSRDFDAQPDGKVVVVGSFGTFNGAAAAGVVRLNANGSVDPTFNVGTGIGAGSSTNLVLAVLVLPTGKILLGGRFATFNGQPANGLARLNADGSVDPTFTSPLNQNGARVEGLVLQPDGNVLAYGTLPVNSTTHPTPGLVRLLPTGSLDPTFSSPTFLDIRVGPNNGNGPAVVLQPNGKIVVSGSFSVAGADHLARLNADGTQDTSLQLANTGDGAPNTIGLQANGSILVGGFFNTFNGIRAPLVQLTSTGAPDPGFACVAQSDGSVLSMVRQPDGKLLIGGLFTEINGQPVSYLARLTASGAVDAAFSAATGYLPTSVGCLALQPDGKVLAGTVRGTFRFGTDGRPDASFSAPYTTMTMAVQADGKLLIGGQFTVSAGGMVYNRLARLTSTGAVDPSFASPAASSWTTNSTDAILVQPDGRILVAGSWLPPGQPLVAGVVRYTDSGALDYTFNNPSSFTGASGAAARVYALGLQADGKILTAGSFSAADGVAAKGVARLTSGGVVDPAFVSDATLNGTPSAVVVQPNGRVLVGGGLFFSSPTGNHYGIARLLDNGATDATFTNSADPNNAVSAMLVQPDGAIVLADSFATVGGQPAAGVARLIAANVLAVAAPAAVAARTAVWPVPAHGELRIVPDFSAQPRSLALLDATGRPVRTQAISGTTEQLLDLAGLPTGLYLLRVHYATGTVTRRVVVQ</sequence>
<evidence type="ECO:0000259" key="2">
    <source>
        <dbReference type="Pfam" id="PF18962"/>
    </source>
</evidence>
<proteinExistence type="predicted"/>
<organism evidence="3 4">
    <name type="scientific">Hymenobacter cyanobacteriorum</name>
    <dbReference type="NCBI Taxonomy" id="2926463"/>
    <lineage>
        <taxon>Bacteria</taxon>
        <taxon>Pseudomonadati</taxon>
        <taxon>Bacteroidota</taxon>
        <taxon>Cytophagia</taxon>
        <taxon>Cytophagales</taxon>
        <taxon>Hymenobacteraceae</taxon>
        <taxon>Hymenobacter</taxon>
    </lineage>
</organism>
<feature type="signal peptide" evidence="1">
    <location>
        <begin position="1"/>
        <end position="24"/>
    </location>
</feature>
<comment type="caution">
    <text evidence="3">The sequence shown here is derived from an EMBL/GenBank/DDBJ whole genome shotgun (WGS) entry which is preliminary data.</text>
</comment>
<dbReference type="InterPro" id="IPR026444">
    <property type="entry name" value="Secre_tail"/>
</dbReference>
<evidence type="ECO:0000313" key="4">
    <source>
        <dbReference type="Proteomes" id="UP001139193"/>
    </source>
</evidence>
<dbReference type="Proteomes" id="UP001139193">
    <property type="component" value="Unassembled WGS sequence"/>
</dbReference>
<reference evidence="3" key="1">
    <citation type="submission" date="2022-03" db="EMBL/GenBank/DDBJ databases">
        <title>Bacterial whole genome sequence for Hymenobacter sp. DH14.</title>
        <authorList>
            <person name="Le V."/>
        </authorList>
    </citation>
    <scope>NUCLEOTIDE SEQUENCE</scope>
    <source>
        <strain evidence="3">DH14</strain>
    </source>
</reference>
<dbReference type="Pfam" id="PF17164">
    <property type="entry name" value="DUF5122"/>
    <property type="match status" value="12"/>
</dbReference>
<dbReference type="Gene3D" id="2.80.10.50">
    <property type="match status" value="5"/>
</dbReference>
<gene>
    <name evidence="3" type="ORF">MON38_05305</name>
</gene>
<dbReference type="EMBL" id="JALBGC010000002">
    <property type="protein sequence ID" value="MCI1186827.1"/>
    <property type="molecule type" value="Genomic_DNA"/>
</dbReference>
<dbReference type="RefSeq" id="WP_241935115.1">
    <property type="nucleotide sequence ID" value="NZ_JALBGC010000002.1"/>
</dbReference>
<dbReference type="NCBIfam" id="TIGR02608">
    <property type="entry name" value="delta_60_rpt"/>
    <property type="match status" value="11"/>
</dbReference>
<dbReference type="SUPFAM" id="SSF63829">
    <property type="entry name" value="Calcium-dependent phosphotriesterase"/>
    <property type="match status" value="2"/>
</dbReference>
<dbReference type="Pfam" id="PF18962">
    <property type="entry name" value="Por_Secre_tail"/>
    <property type="match status" value="1"/>
</dbReference>
<keyword evidence="1" id="KW-0732">Signal</keyword>
<dbReference type="InterPro" id="IPR013431">
    <property type="entry name" value="Delta_60_rpt"/>
</dbReference>
<dbReference type="NCBIfam" id="TIGR04183">
    <property type="entry name" value="Por_Secre_tail"/>
    <property type="match status" value="1"/>
</dbReference>
<evidence type="ECO:0000313" key="3">
    <source>
        <dbReference type="EMBL" id="MCI1186827.1"/>
    </source>
</evidence>
<keyword evidence="4" id="KW-1185">Reference proteome</keyword>